<dbReference type="SUPFAM" id="SSF90123">
    <property type="entry name" value="ABC transporter transmembrane region"/>
    <property type="match status" value="1"/>
</dbReference>
<evidence type="ECO:0000256" key="9">
    <source>
        <dbReference type="SAM" id="Phobius"/>
    </source>
</evidence>
<feature type="transmembrane region" description="Helical" evidence="9">
    <location>
        <begin position="134"/>
        <end position="153"/>
    </location>
</feature>
<keyword evidence="4 9" id="KW-0812">Transmembrane</keyword>
<evidence type="ECO:0000256" key="2">
    <source>
        <dbReference type="ARBA" id="ARBA00022448"/>
    </source>
</evidence>
<dbReference type="GO" id="GO:0005886">
    <property type="term" value="C:plasma membrane"/>
    <property type="evidence" value="ECO:0007669"/>
    <property type="project" value="UniProtKB-SubCell"/>
</dbReference>
<dbReference type="InterPro" id="IPR003593">
    <property type="entry name" value="AAA+_ATPase"/>
</dbReference>
<gene>
    <name evidence="12" type="primary">yheI_1</name>
    <name evidence="12" type="ORF">CLORY_17680</name>
</gene>
<feature type="transmembrane region" description="Helical" evidence="9">
    <location>
        <begin position="159"/>
        <end position="180"/>
    </location>
</feature>
<accession>A0A1V4IR90</accession>
<dbReference type="GO" id="GO:0015421">
    <property type="term" value="F:ABC-type oligopeptide transporter activity"/>
    <property type="evidence" value="ECO:0007669"/>
    <property type="project" value="TreeGrafter"/>
</dbReference>
<evidence type="ECO:0000313" key="13">
    <source>
        <dbReference type="Proteomes" id="UP000190080"/>
    </source>
</evidence>
<dbReference type="PANTHER" id="PTHR43394:SF1">
    <property type="entry name" value="ATP-BINDING CASSETTE SUB-FAMILY B MEMBER 10, MITOCHONDRIAL"/>
    <property type="match status" value="1"/>
</dbReference>
<evidence type="ECO:0000256" key="4">
    <source>
        <dbReference type="ARBA" id="ARBA00022692"/>
    </source>
</evidence>
<dbReference type="Pfam" id="PF00664">
    <property type="entry name" value="ABC_membrane"/>
    <property type="match status" value="1"/>
</dbReference>
<keyword evidence="12" id="KW-0378">Hydrolase</keyword>
<dbReference type="GO" id="GO:0016887">
    <property type="term" value="F:ATP hydrolysis activity"/>
    <property type="evidence" value="ECO:0007669"/>
    <property type="project" value="InterPro"/>
</dbReference>
<dbReference type="Gene3D" id="3.40.50.300">
    <property type="entry name" value="P-loop containing nucleotide triphosphate hydrolases"/>
    <property type="match status" value="1"/>
</dbReference>
<dbReference type="PROSITE" id="PS50929">
    <property type="entry name" value="ABC_TM1F"/>
    <property type="match status" value="1"/>
</dbReference>
<evidence type="ECO:0000256" key="6">
    <source>
        <dbReference type="ARBA" id="ARBA00022840"/>
    </source>
</evidence>
<dbReference type="EMBL" id="MZGV01000015">
    <property type="protein sequence ID" value="OPJ62399.1"/>
    <property type="molecule type" value="Genomic_DNA"/>
</dbReference>
<keyword evidence="3" id="KW-1003">Cell membrane</keyword>
<dbReference type="PROSITE" id="PS00211">
    <property type="entry name" value="ABC_TRANSPORTER_1"/>
    <property type="match status" value="1"/>
</dbReference>
<dbReference type="STRING" id="1450648.CLORY_17680"/>
<keyword evidence="7 9" id="KW-1133">Transmembrane helix</keyword>
<evidence type="ECO:0000256" key="3">
    <source>
        <dbReference type="ARBA" id="ARBA00022475"/>
    </source>
</evidence>
<dbReference type="InterPro" id="IPR027417">
    <property type="entry name" value="P-loop_NTPase"/>
</dbReference>
<dbReference type="Gene3D" id="1.20.1560.10">
    <property type="entry name" value="ABC transporter type 1, transmembrane domain"/>
    <property type="match status" value="1"/>
</dbReference>
<name>A0A1V4IR90_9CLOT</name>
<dbReference type="CDD" id="cd18541">
    <property type="entry name" value="ABC_6TM_TmrB_like"/>
    <property type="match status" value="1"/>
</dbReference>
<organism evidence="12 13">
    <name type="scientific">Clostridium oryzae</name>
    <dbReference type="NCBI Taxonomy" id="1450648"/>
    <lineage>
        <taxon>Bacteria</taxon>
        <taxon>Bacillati</taxon>
        <taxon>Bacillota</taxon>
        <taxon>Clostridia</taxon>
        <taxon>Eubacteriales</taxon>
        <taxon>Clostridiaceae</taxon>
        <taxon>Clostridium</taxon>
    </lineage>
</organism>
<dbReference type="GO" id="GO:0005524">
    <property type="term" value="F:ATP binding"/>
    <property type="evidence" value="ECO:0007669"/>
    <property type="project" value="UniProtKB-KW"/>
</dbReference>
<evidence type="ECO:0000256" key="1">
    <source>
        <dbReference type="ARBA" id="ARBA00004651"/>
    </source>
</evidence>
<evidence type="ECO:0000256" key="5">
    <source>
        <dbReference type="ARBA" id="ARBA00022741"/>
    </source>
</evidence>
<dbReference type="SUPFAM" id="SSF52540">
    <property type="entry name" value="P-loop containing nucleoside triphosphate hydrolases"/>
    <property type="match status" value="1"/>
</dbReference>
<feature type="transmembrane region" description="Helical" evidence="9">
    <location>
        <begin position="280"/>
        <end position="301"/>
    </location>
</feature>
<dbReference type="Pfam" id="PF00005">
    <property type="entry name" value="ABC_tran"/>
    <property type="match status" value="1"/>
</dbReference>
<keyword evidence="2" id="KW-0813">Transport</keyword>
<evidence type="ECO:0000256" key="7">
    <source>
        <dbReference type="ARBA" id="ARBA00022989"/>
    </source>
</evidence>
<dbReference type="EC" id="3.6.3.-" evidence="12"/>
<dbReference type="InterPro" id="IPR039421">
    <property type="entry name" value="Type_1_exporter"/>
</dbReference>
<dbReference type="AlphaFoldDB" id="A0A1V4IR90"/>
<feature type="transmembrane region" description="Helical" evidence="9">
    <location>
        <begin position="246"/>
        <end position="268"/>
    </location>
</feature>
<evidence type="ECO:0000259" key="10">
    <source>
        <dbReference type="PROSITE" id="PS50893"/>
    </source>
</evidence>
<reference evidence="12 13" key="1">
    <citation type="submission" date="2017-03" db="EMBL/GenBank/DDBJ databases">
        <title>Genome sequence of Clostridium oryzae DSM 28571.</title>
        <authorList>
            <person name="Poehlein A."/>
            <person name="Daniel R."/>
        </authorList>
    </citation>
    <scope>NUCLEOTIDE SEQUENCE [LARGE SCALE GENOMIC DNA]</scope>
    <source>
        <strain evidence="12 13">DSM 28571</strain>
    </source>
</reference>
<proteinExistence type="predicted"/>
<dbReference type="FunFam" id="3.40.50.300:FF:000221">
    <property type="entry name" value="Multidrug ABC transporter ATP-binding protein"/>
    <property type="match status" value="1"/>
</dbReference>
<sequence length="581" mass="65510">MKKNNIIVNFIVMHKVSYAVGFVFLFLSSYVTAQFPRVLGNAIDILKVNKFDVMKVKLNILYMLIIAATIFVATYFWRNLVIGNGRKLENYIRELLFQHLQQLSPEFYNRKKTGDLIAYAINDINAVRMTFGPATAMTVNGIVISVTSIYSMFTVVNWRLTLISLVPIPFIVIFMVKAGITIRQRFRKVQECFSLISDRVQENINGIRVIKAYVQEEQEVERFEKLNEQMKEANIRMVQISSILRPTIEICFSVSFVLNLILGGNMVLNSTISLGEFIAFNTYLTIIMAPIISIGRIINIFQRGMASYKRLTDIIDEEPDVTDGAALANNEISGNIEIKDLSFRYPGAVRNSLNNINLTIPKGHTVGIIGRTGSGKSSIANVLLKLFNVRNGKILLDGIDINDYKLKTLRKGFSLVPQDNFLFSATIKENIAFFMDSYSKQNIENAAKLSCIYNSIMKFEHGFDTVIGERGVNLSGGQKQRISIARAIIRDPSVLILDDALSAVDTITEAEILANLKTLRENRTTIVIAHKISSVAEADEIIVMDNGAIVERGSHEELLKFKGVYYDIYKEQEKDSKRNIL</sequence>
<feature type="transmembrane region" description="Helical" evidence="9">
    <location>
        <begin position="57"/>
        <end position="77"/>
    </location>
</feature>
<dbReference type="InterPro" id="IPR017871">
    <property type="entry name" value="ABC_transporter-like_CS"/>
</dbReference>
<evidence type="ECO:0000259" key="11">
    <source>
        <dbReference type="PROSITE" id="PS50929"/>
    </source>
</evidence>
<dbReference type="SMART" id="SM00382">
    <property type="entry name" value="AAA"/>
    <property type="match status" value="1"/>
</dbReference>
<dbReference type="RefSeq" id="WP_079423394.1">
    <property type="nucleotide sequence ID" value="NZ_MZGV01000015.1"/>
</dbReference>
<keyword evidence="6 12" id="KW-0067">ATP-binding</keyword>
<dbReference type="InterPro" id="IPR003439">
    <property type="entry name" value="ABC_transporter-like_ATP-bd"/>
</dbReference>
<feature type="domain" description="ABC transporter" evidence="10">
    <location>
        <begin position="336"/>
        <end position="571"/>
    </location>
</feature>
<keyword evidence="8 9" id="KW-0472">Membrane</keyword>
<dbReference type="PROSITE" id="PS50893">
    <property type="entry name" value="ABC_TRANSPORTER_2"/>
    <property type="match status" value="1"/>
</dbReference>
<dbReference type="Proteomes" id="UP000190080">
    <property type="component" value="Unassembled WGS sequence"/>
</dbReference>
<dbReference type="PANTHER" id="PTHR43394">
    <property type="entry name" value="ATP-DEPENDENT PERMEASE MDL1, MITOCHONDRIAL"/>
    <property type="match status" value="1"/>
</dbReference>
<dbReference type="OrthoDB" id="9762778at2"/>
<dbReference type="InterPro" id="IPR011527">
    <property type="entry name" value="ABC1_TM_dom"/>
</dbReference>
<comment type="subcellular location">
    <subcellularLocation>
        <location evidence="1">Cell membrane</location>
        <topology evidence="1">Multi-pass membrane protein</topology>
    </subcellularLocation>
</comment>
<evidence type="ECO:0000256" key="8">
    <source>
        <dbReference type="ARBA" id="ARBA00023136"/>
    </source>
</evidence>
<keyword evidence="5" id="KW-0547">Nucleotide-binding</keyword>
<evidence type="ECO:0000313" key="12">
    <source>
        <dbReference type="EMBL" id="OPJ62399.1"/>
    </source>
</evidence>
<keyword evidence="13" id="KW-1185">Reference proteome</keyword>
<protein>
    <submittedName>
        <fullName evidence="12">Putative multidrug resistance ABC transporter ATP-binding/permease protein YheI</fullName>
        <ecNumber evidence="12">3.6.3.-</ecNumber>
    </submittedName>
</protein>
<comment type="caution">
    <text evidence="12">The sequence shown here is derived from an EMBL/GenBank/DDBJ whole genome shotgun (WGS) entry which is preliminary data.</text>
</comment>
<feature type="domain" description="ABC transmembrane type-1" evidence="11">
    <location>
        <begin position="19"/>
        <end position="303"/>
    </location>
</feature>
<dbReference type="InterPro" id="IPR036640">
    <property type="entry name" value="ABC1_TM_sf"/>
</dbReference>